<protein>
    <submittedName>
        <fullName evidence="2">Uncharacterized protein</fullName>
    </submittedName>
</protein>
<organism evidence="2 3">
    <name type="scientific">Streblomastix strix</name>
    <dbReference type="NCBI Taxonomy" id="222440"/>
    <lineage>
        <taxon>Eukaryota</taxon>
        <taxon>Metamonada</taxon>
        <taxon>Preaxostyla</taxon>
        <taxon>Oxymonadida</taxon>
        <taxon>Streblomastigidae</taxon>
        <taxon>Streblomastix</taxon>
    </lineage>
</organism>
<reference evidence="2 3" key="1">
    <citation type="submission" date="2019-03" db="EMBL/GenBank/DDBJ databases">
        <title>Single cell metagenomics reveals metabolic interactions within the superorganism composed of flagellate Streblomastix strix and complex community of Bacteroidetes bacteria on its surface.</title>
        <authorList>
            <person name="Treitli S.C."/>
            <person name="Kolisko M."/>
            <person name="Husnik F."/>
            <person name="Keeling P."/>
            <person name="Hampl V."/>
        </authorList>
    </citation>
    <scope>NUCLEOTIDE SEQUENCE [LARGE SCALE GENOMIC DNA]</scope>
    <source>
        <strain evidence="2">ST1C</strain>
    </source>
</reference>
<feature type="compositionally biased region" description="Basic and acidic residues" evidence="1">
    <location>
        <begin position="265"/>
        <end position="274"/>
    </location>
</feature>
<sequence>KTPQYQQLQKPITDIDESFPNLTRVSSHSSTTSLIILPSSTTSLIILPSQSSSTFESYQPTIPSSSSYQSISKLSNVSNDSKNYLGQHFDRLEQLLQSLEKKQNIKEKQQFAVSEYDQPTDITQTSNANISIKSKSNIKSSKNSNTKIIKNTKATHKQNPKPHISNITNAPYTGHLADQEAPDIDFSLISSDAPELERVVWGPSGPPATLSLAQYGISVPTPEILQLQRRQRIVDNQLDKQAFQNDDNEMMMQTVQQQIQEEEQHDQNDTEQKMKEKHQRKSLQRQNNVPPKILSPIQEDID</sequence>
<evidence type="ECO:0000256" key="1">
    <source>
        <dbReference type="SAM" id="MobiDB-lite"/>
    </source>
</evidence>
<evidence type="ECO:0000313" key="3">
    <source>
        <dbReference type="Proteomes" id="UP000324800"/>
    </source>
</evidence>
<dbReference type="AlphaFoldDB" id="A0A5J4VS11"/>
<dbReference type="Proteomes" id="UP000324800">
    <property type="component" value="Unassembled WGS sequence"/>
</dbReference>
<accession>A0A5J4VS11</accession>
<feature type="region of interest" description="Disordered" evidence="1">
    <location>
        <begin position="254"/>
        <end position="302"/>
    </location>
</feature>
<proteinExistence type="predicted"/>
<gene>
    <name evidence="2" type="ORF">EZS28_019106</name>
</gene>
<comment type="caution">
    <text evidence="2">The sequence shown here is derived from an EMBL/GenBank/DDBJ whole genome shotgun (WGS) entry which is preliminary data.</text>
</comment>
<name>A0A5J4VS11_9EUKA</name>
<feature type="non-terminal residue" evidence="2">
    <location>
        <position position="1"/>
    </location>
</feature>
<evidence type="ECO:0000313" key="2">
    <source>
        <dbReference type="EMBL" id="KAA6385365.1"/>
    </source>
</evidence>
<dbReference type="EMBL" id="SNRW01005296">
    <property type="protein sequence ID" value="KAA6385365.1"/>
    <property type="molecule type" value="Genomic_DNA"/>
</dbReference>